<dbReference type="CDD" id="cd03801">
    <property type="entry name" value="GT4_PimA-like"/>
    <property type="match status" value="1"/>
</dbReference>
<comment type="caution">
    <text evidence="3">The sequence shown here is derived from an EMBL/GenBank/DDBJ whole genome shotgun (WGS) entry which is preliminary data.</text>
</comment>
<feature type="domain" description="Glycosyl transferase family 1" evidence="2">
    <location>
        <begin position="143"/>
        <end position="244"/>
    </location>
</feature>
<evidence type="ECO:0000313" key="4">
    <source>
        <dbReference type="Proteomes" id="UP000295668"/>
    </source>
</evidence>
<accession>A0A4R5MIE6</accession>
<dbReference type="Gene3D" id="3.40.50.2000">
    <property type="entry name" value="Glycogen Phosphorylase B"/>
    <property type="match status" value="1"/>
</dbReference>
<dbReference type="PANTHER" id="PTHR45947:SF3">
    <property type="entry name" value="SULFOQUINOVOSYL TRANSFERASE SQD2"/>
    <property type="match status" value="1"/>
</dbReference>
<keyword evidence="3" id="KW-0808">Transferase</keyword>
<evidence type="ECO:0000259" key="2">
    <source>
        <dbReference type="Pfam" id="PF00534"/>
    </source>
</evidence>
<protein>
    <submittedName>
        <fullName evidence="3">Glycosyltransferase</fullName>
    </submittedName>
</protein>
<dbReference type="EMBL" id="SJCY01000011">
    <property type="protein sequence ID" value="TDG35324.1"/>
    <property type="molecule type" value="Genomic_DNA"/>
</dbReference>
<dbReference type="InterPro" id="IPR001296">
    <property type="entry name" value="Glyco_trans_1"/>
</dbReference>
<proteinExistence type="predicted"/>
<evidence type="ECO:0000313" key="3">
    <source>
        <dbReference type="EMBL" id="TDG35324.1"/>
    </source>
</evidence>
<organism evidence="3 4">
    <name type="scientific">Pedobacter changchengzhani</name>
    <dbReference type="NCBI Taxonomy" id="2529274"/>
    <lineage>
        <taxon>Bacteria</taxon>
        <taxon>Pseudomonadati</taxon>
        <taxon>Bacteroidota</taxon>
        <taxon>Sphingobacteriia</taxon>
        <taxon>Sphingobacteriales</taxon>
        <taxon>Sphingobacteriaceae</taxon>
        <taxon>Pedobacter</taxon>
    </lineage>
</organism>
<dbReference type="OrthoDB" id="9790710at2"/>
<dbReference type="GO" id="GO:0016757">
    <property type="term" value="F:glycosyltransferase activity"/>
    <property type="evidence" value="ECO:0007669"/>
    <property type="project" value="InterPro"/>
</dbReference>
<dbReference type="AlphaFoldDB" id="A0A4R5MIE6"/>
<dbReference type="InterPro" id="IPR050194">
    <property type="entry name" value="Glycosyltransferase_grp1"/>
</dbReference>
<dbReference type="Proteomes" id="UP000295668">
    <property type="component" value="Unassembled WGS sequence"/>
</dbReference>
<keyword evidence="4" id="KW-1185">Reference proteome</keyword>
<name>A0A4R5MIE6_9SPHI</name>
<reference evidence="3 4" key="1">
    <citation type="submission" date="2019-02" db="EMBL/GenBank/DDBJ databases">
        <title>Pedobacter sp. nov., a novel speices isolated from soil of pinguins habitat in Antarcitica.</title>
        <authorList>
            <person name="He R.-H."/>
        </authorList>
    </citation>
    <scope>NUCLEOTIDE SEQUENCE [LARGE SCALE GENOMIC DNA]</scope>
    <source>
        <strain evidence="3 4">E01020</strain>
    </source>
</reference>
<evidence type="ECO:0000256" key="1">
    <source>
        <dbReference type="SAM" id="MobiDB-lite"/>
    </source>
</evidence>
<dbReference type="SUPFAM" id="SSF53756">
    <property type="entry name" value="UDP-Glycosyltransferase/glycogen phosphorylase"/>
    <property type="match status" value="1"/>
</dbReference>
<gene>
    <name evidence="3" type="ORF">EZJ43_14415</name>
</gene>
<feature type="region of interest" description="Disordered" evidence="1">
    <location>
        <begin position="1"/>
        <end position="23"/>
    </location>
</feature>
<sequence>MTKESEIMKKLEDRRPKTKDQSIKFKVQSQNSQVIKTSTLVDQTVSPLGDVRRTGIHLLFVGNGELEESLKLKSSLAISGDGLAEKEVESSKLKEVESLAEDKAQGLGVSGEALVDEGLKVKGKRFEEYITQDKHPNLISHISHLITKNVHFMDFQNQLQMPVVYQACDLFCLPSLSETWGLAVNEAMASGKAVLISDKVGCGIDLVTNGKNGYIFESENESDLQSKLITMCANKDLLRNMGKASLAKIASWSFDNQVTAIKTELDKI</sequence>
<dbReference type="Pfam" id="PF00534">
    <property type="entry name" value="Glycos_transf_1"/>
    <property type="match status" value="1"/>
</dbReference>
<dbReference type="PANTHER" id="PTHR45947">
    <property type="entry name" value="SULFOQUINOVOSYL TRANSFERASE SQD2"/>
    <property type="match status" value="1"/>
</dbReference>